<keyword evidence="9" id="KW-0460">Magnesium</keyword>
<feature type="compositionally biased region" description="Low complexity" evidence="21">
    <location>
        <begin position="422"/>
        <end position="433"/>
    </location>
</feature>
<feature type="region of interest" description="Disordered" evidence="21">
    <location>
        <begin position="44"/>
        <end position="97"/>
    </location>
</feature>
<evidence type="ECO:0000256" key="19">
    <source>
        <dbReference type="PROSITE-ProRule" id="PRU10141"/>
    </source>
</evidence>
<dbReference type="GO" id="GO:0005634">
    <property type="term" value="C:nucleus"/>
    <property type="evidence" value="ECO:0007669"/>
    <property type="project" value="TreeGrafter"/>
</dbReference>
<reference evidence="24" key="1">
    <citation type="submission" date="2016-11" db="UniProtKB">
        <authorList>
            <consortium name="WormBaseParasite"/>
        </authorList>
    </citation>
    <scope>IDENTIFICATION</scope>
</reference>
<dbReference type="GO" id="GO:0051321">
    <property type="term" value="P:meiotic cell cycle"/>
    <property type="evidence" value="ECO:0007669"/>
    <property type="project" value="TreeGrafter"/>
</dbReference>
<dbReference type="GO" id="GO:0048477">
    <property type="term" value="P:oogenesis"/>
    <property type="evidence" value="ECO:0007669"/>
    <property type="project" value="UniProtKB-KW"/>
</dbReference>
<dbReference type="PANTHER" id="PTHR11042">
    <property type="entry name" value="EUKARYOTIC TRANSLATION INITIATION FACTOR 2-ALPHA KINASE EIF2-ALPHA KINASE -RELATED"/>
    <property type="match status" value="1"/>
</dbReference>
<evidence type="ECO:0000256" key="6">
    <source>
        <dbReference type="ARBA" id="ARBA00022741"/>
    </source>
</evidence>
<evidence type="ECO:0000256" key="5">
    <source>
        <dbReference type="ARBA" id="ARBA00022723"/>
    </source>
</evidence>
<dbReference type="PROSITE" id="PS50011">
    <property type="entry name" value="PROTEIN_KINASE_DOM"/>
    <property type="match status" value="1"/>
</dbReference>
<comment type="subcellular location">
    <subcellularLocation>
        <location evidence="1">Golgi apparatus membrane</location>
        <topology evidence="1">Peripheral membrane protein</topology>
    </subcellularLocation>
</comment>
<dbReference type="PANTHER" id="PTHR11042:SF183">
    <property type="entry name" value="MEMBRANE-ASSOCIATED TYROSINE- AND THREONINE-SPECIFIC CDC2-INHIBITORY KINASE"/>
    <property type="match status" value="1"/>
</dbReference>
<dbReference type="GO" id="GO:0005524">
    <property type="term" value="F:ATP binding"/>
    <property type="evidence" value="ECO:0007669"/>
    <property type="project" value="UniProtKB-UniRule"/>
</dbReference>
<evidence type="ECO:0000256" key="18">
    <source>
        <dbReference type="ARBA" id="ARBA00071413"/>
    </source>
</evidence>
<keyword evidence="11" id="KW-0896">Oogenesis</keyword>
<evidence type="ECO:0000256" key="1">
    <source>
        <dbReference type="ARBA" id="ARBA00004395"/>
    </source>
</evidence>
<keyword evidence="3 20" id="KW-0723">Serine/threonine-protein kinase</keyword>
<dbReference type="GO" id="GO:0004674">
    <property type="term" value="F:protein serine/threonine kinase activity"/>
    <property type="evidence" value="ECO:0007669"/>
    <property type="project" value="UniProtKB-KW"/>
</dbReference>
<dbReference type="InterPro" id="IPR050339">
    <property type="entry name" value="CC_SR_Kinase"/>
</dbReference>
<feature type="domain" description="Protein kinase" evidence="22">
    <location>
        <begin position="138"/>
        <end position="387"/>
    </location>
</feature>
<dbReference type="GO" id="GO:0046872">
    <property type="term" value="F:metal ion binding"/>
    <property type="evidence" value="ECO:0007669"/>
    <property type="project" value="UniProtKB-KW"/>
</dbReference>
<evidence type="ECO:0000256" key="11">
    <source>
        <dbReference type="ARBA" id="ARBA00022943"/>
    </source>
</evidence>
<dbReference type="PROSITE" id="PS00107">
    <property type="entry name" value="PROTEIN_KINASE_ATP"/>
    <property type="match status" value="1"/>
</dbReference>
<evidence type="ECO:0000313" key="24">
    <source>
        <dbReference type="WBParaSite" id="L893_g21661.t1"/>
    </source>
</evidence>
<name>A0A1I7Z0T4_9BILA</name>
<evidence type="ECO:0000256" key="2">
    <source>
        <dbReference type="ARBA" id="ARBA00012513"/>
    </source>
</evidence>
<evidence type="ECO:0000256" key="12">
    <source>
        <dbReference type="ARBA" id="ARBA00023034"/>
    </source>
</evidence>
<protein>
    <recommendedName>
        <fullName evidence="18">Membrane-associated tyrosine- and threonine-specific cdc2-inhibitory kinase wee-1.3</fullName>
        <ecNumber evidence="2">2.7.11.1</ecNumber>
    </recommendedName>
</protein>
<evidence type="ECO:0000256" key="7">
    <source>
        <dbReference type="ARBA" id="ARBA00022777"/>
    </source>
</evidence>
<dbReference type="Proteomes" id="UP000095287">
    <property type="component" value="Unplaced"/>
</dbReference>
<comment type="catalytic activity">
    <reaction evidence="16">
        <text>L-threonyl-[protein] + ATP = O-phospho-L-threonyl-[protein] + ADP + H(+)</text>
        <dbReference type="Rhea" id="RHEA:46608"/>
        <dbReference type="Rhea" id="RHEA-COMP:11060"/>
        <dbReference type="Rhea" id="RHEA-COMP:11605"/>
        <dbReference type="ChEBI" id="CHEBI:15378"/>
        <dbReference type="ChEBI" id="CHEBI:30013"/>
        <dbReference type="ChEBI" id="CHEBI:30616"/>
        <dbReference type="ChEBI" id="CHEBI:61977"/>
        <dbReference type="ChEBI" id="CHEBI:456216"/>
        <dbReference type="EC" id="2.7.11.1"/>
    </reaction>
</comment>
<dbReference type="AlphaFoldDB" id="A0A1I7Z0T4"/>
<dbReference type="GO" id="GO:0000139">
    <property type="term" value="C:Golgi membrane"/>
    <property type="evidence" value="ECO:0007669"/>
    <property type="project" value="UniProtKB-SubCell"/>
</dbReference>
<keyword evidence="12" id="KW-0333">Golgi apparatus</keyword>
<evidence type="ECO:0000256" key="15">
    <source>
        <dbReference type="ARBA" id="ARBA00037982"/>
    </source>
</evidence>
<dbReference type="EC" id="2.7.11.1" evidence="2"/>
<feature type="compositionally biased region" description="Polar residues" evidence="21">
    <location>
        <begin position="46"/>
        <end position="63"/>
    </location>
</feature>
<keyword evidence="4" id="KW-0808">Transferase</keyword>
<dbReference type="InterPro" id="IPR011009">
    <property type="entry name" value="Kinase-like_dom_sf"/>
</dbReference>
<keyword evidence="7" id="KW-0418">Kinase</keyword>
<evidence type="ECO:0000259" key="22">
    <source>
        <dbReference type="PROSITE" id="PS50011"/>
    </source>
</evidence>
<keyword evidence="11" id="KW-0221">Differentiation</keyword>
<evidence type="ECO:0000256" key="20">
    <source>
        <dbReference type="RuleBase" id="RU000304"/>
    </source>
</evidence>
<dbReference type="SUPFAM" id="SSF56112">
    <property type="entry name" value="Protein kinase-like (PK-like)"/>
    <property type="match status" value="1"/>
</dbReference>
<sequence length="483" mass="54222">MESMSTAKSKISETYRLQNHRETVSFVAVEKFLFAMGSTVIGSAMDQPSTPSTSNGLTDSPVSSRRESLRTPAGGGLSGHQLPQSAPAALERGPLRSRTRQTHPVFISFYGEKEDVNALVRSQSYDFSSTETYFDQCFPSQTQIGGGSFATVFSAKANGEDIYYAVKHFKKPYKNKTDRSIKLGEVEKLQFVGDHPNLVHFVRAWEEKDHLYIQTELCEKSLDQIMSQDHKIPEDTLWKYFHDLLQAVHYIHSLNLIHVDIKPENIFVTRSGVCQLGDFGLMRDITKEDKFQADEGDKRYLDAKVLNEKPGKPSDIFSLGITILEIASGRRLPGEGPDWHDLRENTIHTSFFNGLSDELSSIIKSMMDPEPSARPTAEMLLNHHRFTHMQKAQITHSRPSPSNNIESYVVEPVLRQRPNAFSPPSDDSNNNSSMRSIMKSPTARAVDSDSSDDIRTSRMPATVSACGRPSRLTNKKVSKLNFE</sequence>
<dbReference type="Pfam" id="PF00069">
    <property type="entry name" value="Pkinase"/>
    <property type="match status" value="1"/>
</dbReference>
<comment type="catalytic activity">
    <reaction evidence="17">
        <text>L-seryl-[protein] + ATP = O-phospho-L-seryl-[protein] + ADP + H(+)</text>
        <dbReference type="Rhea" id="RHEA:17989"/>
        <dbReference type="Rhea" id="RHEA-COMP:9863"/>
        <dbReference type="Rhea" id="RHEA-COMP:11604"/>
        <dbReference type="ChEBI" id="CHEBI:15378"/>
        <dbReference type="ChEBI" id="CHEBI:29999"/>
        <dbReference type="ChEBI" id="CHEBI:30616"/>
        <dbReference type="ChEBI" id="CHEBI:83421"/>
        <dbReference type="ChEBI" id="CHEBI:456216"/>
        <dbReference type="EC" id="2.7.11.1"/>
    </reaction>
</comment>
<dbReference type="InterPro" id="IPR017441">
    <property type="entry name" value="Protein_kinase_ATP_BS"/>
</dbReference>
<proteinExistence type="inferred from homology"/>
<organism evidence="23 24">
    <name type="scientific">Steinernema glaseri</name>
    <dbReference type="NCBI Taxonomy" id="37863"/>
    <lineage>
        <taxon>Eukaryota</taxon>
        <taxon>Metazoa</taxon>
        <taxon>Ecdysozoa</taxon>
        <taxon>Nematoda</taxon>
        <taxon>Chromadorea</taxon>
        <taxon>Rhabditida</taxon>
        <taxon>Tylenchina</taxon>
        <taxon>Panagrolaimomorpha</taxon>
        <taxon>Strongyloidoidea</taxon>
        <taxon>Steinernematidae</taxon>
        <taxon>Steinernema</taxon>
    </lineage>
</organism>
<evidence type="ECO:0000256" key="17">
    <source>
        <dbReference type="ARBA" id="ARBA00048679"/>
    </source>
</evidence>
<keyword evidence="10" id="KW-0744">Spermatogenesis</keyword>
<feature type="binding site" evidence="19">
    <location>
        <position position="167"/>
    </location>
    <ligand>
        <name>ATP</name>
        <dbReference type="ChEBI" id="CHEBI:30616"/>
    </ligand>
</feature>
<dbReference type="FunFam" id="1.10.510.10:FF:000315">
    <property type="entry name" value="membrane-associated tyrosine- and threonine-specific cdc2-inhibitory kinase"/>
    <property type="match status" value="1"/>
</dbReference>
<evidence type="ECO:0000256" key="8">
    <source>
        <dbReference type="ARBA" id="ARBA00022840"/>
    </source>
</evidence>
<dbReference type="Gene3D" id="3.30.200.20">
    <property type="entry name" value="Phosphorylase Kinase, domain 1"/>
    <property type="match status" value="1"/>
</dbReference>
<feature type="compositionally biased region" description="Basic residues" evidence="21">
    <location>
        <begin position="473"/>
        <end position="483"/>
    </location>
</feature>
<dbReference type="GO" id="GO:0110031">
    <property type="term" value="P:negative regulation of G2/MI transition of meiotic cell cycle"/>
    <property type="evidence" value="ECO:0007669"/>
    <property type="project" value="TreeGrafter"/>
</dbReference>
<keyword evidence="8 19" id="KW-0067">ATP-binding</keyword>
<evidence type="ECO:0000256" key="4">
    <source>
        <dbReference type="ARBA" id="ARBA00022679"/>
    </source>
</evidence>
<evidence type="ECO:0000256" key="3">
    <source>
        <dbReference type="ARBA" id="ARBA00022527"/>
    </source>
</evidence>
<evidence type="ECO:0000313" key="23">
    <source>
        <dbReference type="Proteomes" id="UP000095287"/>
    </source>
</evidence>
<dbReference type="InterPro" id="IPR008271">
    <property type="entry name" value="Ser/Thr_kinase_AS"/>
</dbReference>
<keyword evidence="5" id="KW-0479">Metal-binding</keyword>
<evidence type="ECO:0000256" key="16">
    <source>
        <dbReference type="ARBA" id="ARBA00047899"/>
    </source>
</evidence>
<evidence type="ECO:0000256" key="13">
    <source>
        <dbReference type="ARBA" id="ARBA00023136"/>
    </source>
</evidence>
<evidence type="ECO:0000256" key="10">
    <source>
        <dbReference type="ARBA" id="ARBA00022871"/>
    </source>
</evidence>
<dbReference type="Gene3D" id="1.10.510.10">
    <property type="entry name" value="Transferase(Phosphotransferase) domain 1"/>
    <property type="match status" value="1"/>
</dbReference>
<keyword evidence="14" id="KW-0131">Cell cycle</keyword>
<dbReference type="WBParaSite" id="L893_g21661.t1">
    <property type="protein sequence ID" value="L893_g21661.t1"/>
    <property type="gene ID" value="L893_g21661"/>
</dbReference>
<dbReference type="PROSITE" id="PS00108">
    <property type="entry name" value="PROTEIN_KINASE_ST"/>
    <property type="match status" value="1"/>
</dbReference>
<evidence type="ECO:0000256" key="9">
    <source>
        <dbReference type="ARBA" id="ARBA00022842"/>
    </source>
</evidence>
<dbReference type="InterPro" id="IPR000719">
    <property type="entry name" value="Prot_kinase_dom"/>
</dbReference>
<keyword evidence="6 19" id="KW-0547">Nucleotide-binding</keyword>
<keyword evidence="13" id="KW-0472">Membrane</keyword>
<comment type="similarity">
    <text evidence="15">Belongs to the protein kinase superfamily. Ser/Thr protein kinase family. GCN2 subfamily.</text>
</comment>
<dbReference type="GO" id="GO:0007283">
    <property type="term" value="P:spermatogenesis"/>
    <property type="evidence" value="ECO:0007669"/>
    <property type="project" value="UniProtKB-KW"/>
</dbReference>
<evidence type="ECO:0000256" key="21">
    <source>
        <dbReference type="SAM" id="MobiDB-lite"/>
    </source>
</evidence>
<feature type="region of interest" description="Disordered" evidence="21">
    <location>
        <begin position="416"/>
        <end position="483"/>
    </location>
</feature>
<accession>A0A1I7Z0T4</accession>
<keyword evidence="23" id="KW-1185">Reference proteome</keyword>
<evidence type="ECO:0000256" key="14">
    <source>
        <dbReference type="ARBA" id="ARBA00023306"/>
    </source>
</evidence>
<dbReference type="SMART" id="SM00220">
    <property type="entry name" value="S_TKc"/>
    <property type="match status" value="1"/>
</dbReference>